<feature type="domain" description="MOSC" evidence="1">
    <location>
        <begin position="29"/>
        <end position="184"/>
    </location>
</feature>
<proteinExistence type="predicted"/>
<dbReference type="GO" id="GO:0030170">
    <property type="term" value="F:pyridoxal phosphate binding"/>
    <property type="evidence" value="ECO:0007669"/>
    <property type="project" value="InterPro"/>
</dbReference>
<dbReference type="GO" id="GO:0003824">
    <property type="term" value="F:catalytic activity"/>
    <property type="evidence" value="ECO:0007669"/>
    <property type="project" value="InterPro"/>
</dbReference>
<dbReference type="SUPFAM" id="SSF50800">
    <property type="entry name" value="PK beta-barrel domain-like"/>
    <property type="match status" value="1"/>
</dbReference>
<dbReference type="PANTHER" id="PTHR36930">
    <property type="entry name" value="METAL-SULFUR CLUSTER BIOSYNTHESIS PROTEINS YUAD-RELATED"/>
    <property type="match status" value="1"/>
</dbReference>
<dbReference type="RefSeq" id="WP_007426432.1">
    <property type="nucleotide sequence ID" value="NZ_AMGO01000021.1"/>
</dbReference>
<accession>K2HCX4</accession>
<protein>
    <submittedName>
        <fullName evidence="2">MOSC domain protein</fullName>
    </submittedName>
</protein>
<sequence>MAALEPTDLVGKVTWLGRVPHRDRKAVDGLAVQMMPLGFGGMEGEVHGGRTRPSCSRVVAQHPKGTEIANVRQISILSAEELAEIAEAMGLSDLDPAWLGASVVVEGLPDFSHLPPSSRLQGPDGVTLVVDMQNRPCHLPALTIVEAVGEAGKLFQAAAKGRRGVTAWVERPGTIAIGDDLRLHVPDQRAWQGIPAKRQAPL</sequence>
<evidence type="ECO:0000313" key="3">
    <source>
        <dbReference type="Proteomes" id="UP000006765"/>
    </source>
</evidence>
<dbReference type="Pfam" id="PF03473">
    <property type="entry name" value="MOSC"/>
    <property type="match status" value="1"/>
</dbReference>
<dbReference type="PANTHER" id="PTHR36930:SF1">
    <property type="entry name" value="MOSC DOMAIN-CONTAINING PROTEIN"/>
    <property type="match status" value="1"/>
</dbReference>
<keyword evidence="3" id="KW-1185">Reference proteome</keyword>
<dbReference type="PATRIC" id="fig|1231392.3.peg.1284"/>
<reference evidence="2 3" key="1">
    <citation type="journal article" date="2012" name="J. Bacteriol.">
        <title>Draft Genome Sequence of Oceaniovalibus guishaninsula JLT2003T.</title>
        <authorList>
            <person name="Tang K."/>
            <person name="Liu K."/>
            <person name="Jiao N."/>
        </authorList>
    </citation>
    <scope>NUCLEOTIDE SEQUENCE [LARGE SCALE GENOMIC DNA]</scope>
    <source>
        <strain evidence="2 3">JLT2003</strain>
    </source>
</reference>
<gene>
    <name evidence="2" type="ORF">OCGS_1280</name>
</gene>
<dbReference type="InterPro" id="IPR011037">
    <property type="entry name" value="Pyrv_Knase-like_insert_dom_sf"/>
</dbReference>
<evidence type="ECO:0000259" key="1">
    <source>
        <dbReference type="PROSITE" id="PS51340"/>
    </source>
</evidence>
<dbReference type="InterPro" id="IPR052716">
    <property type="entry name" value="MOSC_domain"/>
</dbReference>
<dbReference type="OrthoDB" id="9808413at2"/>
<dbReference type="PROSITE" id="PS51340">
    <property type="entry name" value="MOSC"/>
    <property type="match status" value="1"/>
</dbReference>
<dbReference type="GO" id="GO:0030151">
    <property type="term" value="F:molybdenum ion binding"/>
    <property type="evidence" value="ECO:0007669"/>
    <property type="project" value="InterPro"/>
</dbReference>
<dbReference type="Proteomes" id="UP000006765">
    <property type="component" value="Unassembled WGS sequence"/>
</dbReference>
<name>K2HCX4_9RHOB</name>
<dbReference type="AlphaFoldDB" id="K2HCX4"/>
<dbReference type="eggNOG" id="ENOG502ZBJY">
    <property type="taxonomic scope" value="Bacteria"/>
</dbReference>
<dbReference type="STRING" id="1231392.OCGS_1280"/>
<comment type="caution">
    <text evidence="2">The sequence shown here is derived from an EMBL/GenBank/DDBJ whole genome shotgun (WGS) entry which is preliminary data.</text>
</comment>
<evidence type="ECO:0000313" key="2">
    <source>
        <dbReference type="EMBL" id="EKE44442.1"/>
    </source>
</evidence>
<dbReference type="Gene3D" id="2.40.33.20">
    <property type="entry name" value="PK beta-barrel domain-like"/>
    <property type="match status" value="1"/>
</dbReference>
<dbReference type="InterPro" id="IPR005302">
    <property type="entry name" value="MoCF_Sase_C"/>
</dbReference>
<organism evidence="2 3">
    <name type="scientific">Oceaniovalibus guishaninsula JLT2003</name>
    <dbReference type="NCBI Taxonomy" id="1231392"/>
    <lineage>
        <taxon>Bacteria</taxon>
        <taxon>Pseudomonadati</taxon>
        <taxon>Pseudomonadota</taxon>
        <taxon>Alphaproteobacteria</taxon>
        <taxon>Rhodobacterales</taxon>
        <taxon>Roseobacteraceae</taxon>
        <taxon>Oceaniovalibus</taxon>
    </lineage>
</organism>
<dbReference type="EMBL" id="AMGO01000021">
    <property type="protein sequence ID" value="EKE44442.1"/>
    <property type="molecule type" value="Genomic_DNA"/>
</dbReference>